<reference evidence="1 2" key="1">
    <citation type="submission" date="2019-02" db="EMBL/GenBank/DDBJ databases">
        <title>Deep-cultivation of Planctomycetes and their phenomic and genomic characterization uncovers novel biology.</title>
        <authorList>
            <person name="Wiegand S."/>
            <person name="Jogler M."/>
            <person name="Boedeker C."/>
            <person name="Pinto D."/>
            <person name="Vollmers J."/>
            <person name="Rivas-Marin E."/>
            <person name="Kohn T."/>
            <person name="Peeters S.H."/>
            <person name="Heuer A."/>
            <person name="Rast P."/>
            <person name="Oberbeckmann S."/>
            <person name="Bunk B."/>
            <person name="Jeske O."/>
            <person name="Meyerdierks A."/>
            <person name="Storesund J.E."/>
            <person name="Kallscheuer N."/>
            <person name="Luecker S."/>
            <person name="Lage O.M."/>
            <person name="Pohl T."/>
            <person name="Merkel B.J."/>
            <person name="Hornburger P."/>
            <person name="Mueller R.-W."/>
            <person name="Bruemmer F."/>
            <person name="Labrenz M."/>
            <person name="Spormann A.M."/>
            <person name="Op den Camp H."/>
            <person name="Overmann J."/>
            <person name="Amann R."/>
            <person name="Jetten M.S.M."/>
            <person name="Mascher T."/>
            <person name="Medema M.H."/>
            <person name="Devos D.P."/>
            <person name="Kaster A.-K."/>
            <person name="Ovreas L."/>
            <person name="Rohde M."/>
            <person name="Galperin M.Y."/>
            <person name="Jogler C."/>
        </authorList>
    </citation>
    <scope>NUCLEOTIDE SEQUENCE [LARGE SCALE GENOMIC DNA]</scope>
    <source>
        <strain evidence="1 2">Pla175</strain>
    </source>
</reference>
<organism evidence="1 2">
    <name type="scientific">Pirellulimonas nuda</name>
    <dbReference type="NCBI Taxonomy" id="2528009"/>
    <lineage>
        <taxon>Bacteria</taxon>
        <taxon>Pseudomonadati</taxon>
        <taxon>Planctomycetota</taxon>
        <taxon>Planctomycetia</taxon>
        <taxon>Pirellulales</taxon>
        <taxon>Lacipirellulaceae</taxon>
        <taxon>Pirellulimonas</taxon>
    </lineage>
</organism>
<sequence length="112" mass="12288">MRIKIAKAIGLLIAAALIWTVGWLAGYMQGMFDGKMSEFNGRFTFQESLALSIFHNDPTLPALQIDRHGDGNIILRGRVSEQQLTQLRTGLASEIGATRARLAVSEIEVTSD</sequence>
<gene>
    <name evidence="1" type="ORF">Pla175_09580</name>
</gene>
<evidence type="ECO:0000313" key="2">
    <source>
        <dbReference type="Proteomes" id="UP000317429"/>
    </source>
</evidence>
<dbReference type="EMBL" id="CP036291">
    <property type="protein sequence ID" value="QDU87593.1"/>
    <property type="molecule type" value="Genomic_DNA"/>
</dbReference>
<dbReference type="KEGG" id="pnd:Pla175_09580"/>
<accession>A0A518D809</accession>
<protein>
    <recommendedName>
        <fullName evidence="3">BON domain-containing protein</fullName>
    </recommendedName>
</protein>
<dbReference type="RefSeq" id="WP_145281615.1">
    <property type="nucleotide sequence ID" value="NZ_CP036291.1"/>
</dbReference>
<name>A0A518D809_9BACT</name>
<proteinExistence type="predicted"/>
<evidence type="ECO:0000313" key="1">
    <source>
        <dbReference type="EMBL" id="QDU87593.1"/>
    </source>
</evidence>
<evidence type="ECO:0008006" key="3">
    <source>
        <dbReference type="Google" id="ProtNLM"/>
    </source>
</evidence>
<keyword evidence="2" id="KW-1185">Reference proteome</keyword>
<dbReference type="Proteomes" id="UP000317429">
    <property type="component" value="Chromosome"/>
</dbReference>
<dbReference type="AlphaFoldDB" id="A0A518D809"/>